<dbReference type="SUPFAM" id="SSF51905">
    <property type="entry name" value="FAD/NAD(P)-binding domain"/>
    <property type="match status" value="1"/>
</dbReference>
<dbReference type="RefSeq" id="WP_054196050.1">
    <property type="nucleotide sequence ID" value="NZ_CABMKQ010000045.1"/>
</dbReference>
<feature type="domain" description="FAD dependent oxidoreductase" evidence="1">
    <location>
        <begin position="3"/>
        <end position="382"/>
    </location>
</feature>
<evidence type="ECO:0000259" key="1">
    <source>
        <dbReference type="Pfam" id="PF01266"/>
    </source>
</evidence>
<dbReference type="Gene3D" id="3.30.9.10">
    <property type="entry name" value="D-Amino Acid Oxidase, subunit A, domain 2"/>
    <property type="match status" value="1"/>
</dbReference>
<reference evidence="3" key="1">
    <citation type="submission" date="2015-08" db="EMBL/GenBank/DDBJ databases">
        <title>Comparative genomics of the Campylobacter concisus group.</title>
        <authorList>
            <person name="Miller W.G."/>
            <person name="Yee E."/>
            <person name="Chapman M.H."/>
            <person name="Huynh S."/>
            <person name="Bono J.L."/>
            <person name="On S.L.W."/>
            <person name="St Leger J."/>
            <person name="Foster G."/>
            <person name="Parker C.T."/>
        </authorList>
    </citation>
    <scope>NUCLEOTIDE SEQUENCE [LARGE SCALE GENOMIC DNA]</scope>
    <source>
        <strain evidence="3">ATCC 33237</strain>
    </source>
</reference>
<dbReference type="GeneID" id="28661911"/>
<accession>A0A0M4SG88</accession>
<dbReference type="Pfam" id="PF01266">
    <property type="entry name" value="DAO"/>
    <property type="match status" value="1"/>
</dbReference>
<evidence type="ECO:0000313" key="2">
    <source>
        <dbReference type="EMBL" id="ALF46953.1"/>
    </source>
</evidence>
<sequence length="404" mass="44982">MGKVAIIGDSFSALFTAYELAKKGEEILIISSQKDDFTNGILAPFGIHALAKDGSISSSFMGLVSKKSELDISICLNETFRAWMANFTLKSTKAHDKKMQILFSKFGKKNFEILRELNEKYPQINFGESGVYLLFSNDESFKKRLDEIKVAHSEQEILSVDKELANFGLINKNIKGAINLAKNASIDTNELKKALINELNSLGAKFINDEIYELKTQGQIVQKATGNNAEYEADNFVIASKNLELSNKLGTSLNAILAKFYTIDLSLNEGQIPKKPIILNDLFAKIYPTKNGVMIITNLQVGAIDTLVKTEKINAFLNELKIHLGISELKEPSFRANYVLLSSNDKPALGRDNIYSNLIYNQAYGLNELSFAPYFASVLASLIKDSKNNEENDEILLFSSFYEG</sequence>
<dbReference type="Proteomes" id="UP000066049">
    <property type="component" value="Chromosome"/>
</dbReference>
<dbReference type="InterPro" id="IPR036188">
    <property type="entry name" value="FAD/NAD-bd_sf"/>
</dbReference>
<protein>
    <submittedName>
        <fullName evidence="2">FAD-dependent oxidoreductase</fullName>
    </submittedName>
</protein>
<dbReference type="KEGG" id="ccoc:CCON33237_0244"/>
<name>A0A0M4SG88_9BACT</name>
<evidence type="ECO:0000313" key="3">
    <source>
        <dbReference type="Proteomes" id="UP000066049"/>
    </source>
</evidence>
<dbReference type="PATRIC" id="fig|199.248.peg.260"/>
<dbReference type="Gene3D" id="3.50.50.60">
    <property type="entry name" value="FAD/NAD(P)-binding domain"/>
    <property type="match status" value="1"/>
</dbReference>
<dbReference type="InterPro" id="IPR006076">
    <property type="entry name" value="FAD-dep_OxRdtase"/>
</dbReference>
<dbReference type="AlphaFoldDB" id="A0A0M4SG88"/>
<gene>
    <name evidence="2" type="ORF">CCON33237_0244</name>
</gene>
<dbReference type="EMBL" id="CP012541">
    <property type="protein sequence ID" value="ALF46953.1"/>
    <property type="molecule type" value="Genomic_DNA"/>
</dbReference>
<organism evidence="2 3">
    <name type="scientific">Campylobacter concisus</name>
    <dbReference type="NCBI Taxonomy" id="199"/>
    <lineage>
        <taxon>Bacteria</taxon>
        <taxon>Pseudomonadati</taxon>
        <taxon>Campylobacterota</taxon>
        <taxon>Epsilonproteobacteria</taxon>
        <taxon>Campylobacterales</taxon>
        <taxon>Campylobacteraceae</taxon>
        <taxon>Campylobacter</taxon>
    </lineage>
</organism>
<proteinExistence type="predicted"/>